<evidence type="ECO:0000256" key="5">
    <source>
        <dbReference type="ARBA" id="ARBA00023104"/>
    </source>
</evidence>
<name>A0A8S5L0M0_9VIRU</name>
<protein>
    <submittedName>
        <fullName evidence="8">Maturation protein</fullName>
    </submittedName>
</protein>
<keyword evidence="4" id="KW-0946">Virion</keyword>
<evidence type="ECO:0000313" key="8">
    <source>
        <dbReference type="EMBL" id="DAD51185.1"/>
    </source>
</evidence>
<evidence type="ECO:0000256" key="7">
    <source>
        <dbReference type="ARBA" id="ARBA00035110"/>
    </source>
</evidence>
<dbReference type="GO" id="GO:0044423">
    <property type="term" value="C:virion component"/>
    <property type="evidence" value="ECO:0007669"/>
    <property type="project" value="UniProtKB-KW"/>
</dbReference>
<dbReference type="InterPro" id="IPR005563">
    <property type="entry name" value="A_protein"/>
</dbReference>
<dbReference type="Pfam" id="PF03863">
    <property type="entry name" value="Phage_mat-A"/>
    <property type="match status" value="1"/>
</dbReference>
<evidence type="ECO:0000256" key="3">
    <source>
        <dbReference type="ARBA" id="ARBA00022804"/>
    </source>
</evidence>
<keyword evidence="6" id="KW-1160">Virus entry into host cell</keyword>
<evidence type="ECO:0000313" key="9">
    <source>
        <dbReference type="Proteomes" id="UP000676042"/>
    </source>
</evidence>
<reference evidence="8" key="1">
    <citation type="submission" date="2020-09" db="EMBL/GenBank/DDBJ databases">
        <title>Leviviricetes taxonomy.</title>
        <authorList>
            <person name="Stockdale S.R."/>
            <person name="Callanan J."/>
            <person name="Adriaenssens E.M."/>
            <person name="Kuhn J.H."/>
            <person name="Rumnieks J."/>
            <person name="Shkoporov A."/>
            <person name="Draper L.A."/>
            <person name="Ross P."/>
            <person name="Hill C."/>
        </authorList>
    </citation>
    <scope>NUCLEOTIDE SEQUENCE</scope>
</reference>
<comment type="similarity">
    <text evidence="7">Belongs to the Leviviricetes maturation protein family.</text>
</comment>
<keyword evidence="2" id="KW-0945">Host-virus interaction</keyword>
<sequence length="490" mass="54957">MSDLHSAFSPVTLDLWCSWLLHFVIGFWGTSVHGTGVPRGPEEGPRMFVSSPPVTSNGNAVRRHPLVRWGDSPNFSTLALARAYVPTGGVVNTSTESYRERNLLGKGIVAYKKYKPTSYYSFAMKFQPSGFVRQVYSYNPGGGQPLQYRARYRELGYSYTGGGGTGMGSLDLLFKRNSNINDWRAVANRALIANLEARARSEIMIKARHNKMSLGESLAELPKTISLVAWSTARLYFAFQHLRRGDVKKAFEALGIRHLTDRRGRVVERASSLESKWLALRYGWLPIAYDIYGGVKAVQAGFDNPTHFTVSRNVKEVLPFFGHMWNLNDAPWRKIKYDFHTQCDVQYKYRLRVKDATLSYLTSFGLENPLYVAWQVVPYSFVLDWALPISDWLSALSAPLGLDFLDGYRSTHVEHTSSWTIGGFGGSGSSPGVTYIDDMGEAKAVLQAVELSREKLTSFPIVSPYARIPGLSPTRIADAIALTKEYRRTR</sequence>
<dbReference type="KEGG" id="vg:80399229"/>
<dbReference type="RefSeq" id="YP_010770037.1">
    <property type="nucleotide sequence ID" value="NC_074143.1"/>
</dbReference>
<evidence type="ECO:0000256" key="4">
    <source>
        <dbReference type="ARBA" id="ARBA00022844"/>
    </source>
</evidence>
<dbReference type="GeneID" id="80399229"/>
<gene>
    <name evidence="8" type="primary">SRR7976325_8_1</name>
</gene>
<evidence type="ECO:0000256" key="2">
    <source>
        <dbReference type="ARBA" id="ARBA00022581"/>
    </source>
</evidence>
<dbReference type="GO" id="GO:0039666">
    <property type="term" value="P:virion attachment to host cell pilus"/>
    <property type="evidence" value="ECO:0007669"/>
    <property type="project" value="UniProtKB-KW"/>
</dbReference>
<dbReference type="EMBL" id="BK013746">
    <property type="protein sequence ID" value="DAD51185.1"/>
    <property type="molecule type" value="Genomic_RNA"/>
</dbReference>
<accession>A0A8S5L0M0</accession>
<evidence type="ECO:0000256" key="6">
    <source>
        <dbReference type="ARBA" id="ARBA00023296"/>
    </source>
</evidence>
<organism evidence="8 9">
    <name type="scientific">ssRNA phage SRR7976325_8</name>
    <dbReference type="NCBI Taxonomy" id="2786723"/>
    <lineage>
        <taxon>Viruses</taxon>
        <taxon>Riboviria</taxon>
        <taxon>Orthornavirae</taxon>
        <taxon>Lenarviricota</taxon>
        <taxon>Leviviricetes</taxon>
        <taxon>Norzivirales</taxon>
        <taxon>Fiersviridae</taxon>
        <taxon>Yuhrihovirus</taxon>
        <taxon>Yuhrihovirus borborovivens</taxon>
    </lineage>
</organism>
<comment type="subcellular location">
    <subcellularLocation>
        <location evidence="1">Virion</location>
    </subcellularLocation>
</comment>
<keyword evidence="9" id="KW-1185">Reference proteome</keyword>
<evidence type="ECO:0000256" key="1">
    <source>
        <dbReference type="ARBA" id="ARBA00004328"/>
    </source>
</evidence>
<proteinExistence type="inferred from homology"/>
<keyword evidence="5" id="KW-1175">Viral attachment to host cell pilus</keyword>
<keyword evidence="3" id="KW-1161">Viral attachment to host cell</keyword>
<dbReference type="Proteomes" id="UP000676042">
    <property type="component" value="Segment"/>
</dbReference>